<evidence type="ECO:0000256" key="3">
    <source>
        <dbReference type="ARBA" id="ARBA00034247"/>
    </source>
</evidence>
<protein>
    <recommendedName>
        <fullName evidence="2">diguanylate cyclase</fullName>
        <ecNumber evidence="2">2.7.7.65</ecNumber>
    </recommendedName>
</protein>
<dbReference type="PANTHER" id="PTHR45138:SF9">
    <property type="entry name" value="DIGUANYLATE CYCLASE DGCM-RELATED"/>
    <property type="match status" value="1"/>
</dbReference>
<feature type="transmembrane region" description="Helical" evidence="4">
    <location>
        <begin position="160"/>
        <end position="177"/>
    </location>
</feature>
<reference evidence="7 8" key="1">
    <citation type="submission" date="2018-11" db="EMBL/GenBank/DDBJ databases">
        <title>Genomic Encyclopedia of Type Strains, Phase IV (KMG-IV): sequencing the most valuable type-strain genomes for metagenomic binning, comparative biology and taxonomic classification.</title>
        <authorList>
            <person name="Goeker M."/>
        </authorList>
    </citation>
    <scope>NUCLEOTIDE SEQUENCE [LARGE SCALE GENOMIC DNA]</scope>
    <source>
        <strain evidence="7 8">DSM 21945</strain>
    </source>
</reference>
<feature type="transmembrane region" description="Helical" evidence="4">
    <location>
        <begin position="250"/>
        <end position="272"/>
    </location>
</feature>
<dbReference type="SMART" id="SM00267">
    <property type="entry name" value="GGDEF"/>
    <property type="match status" value="1"/>
</dbReference>
<feature type="transmembrane region" description="Helical" evidence="4">
    <location>
        <begin position="225"/>
        <end position="244"/>
    </location>
</feature>
<gene>
    <name evidence="7" type="ORF">EDC28_11091</name>
</gene>
<feature type="transmembrane region" description="Helical" evidence="4">
    <location>
        <begin position="134"/>
        <end position="153"/>
    </location>
</feature>
<name>A0A3N1P490_9GAMM</name>
<dbReference type="Gene3D" id="3.30.70.270">
    <property type="match status" value="1"/>
</dbReference>
<evidence type="ECO:0000256" key="2">
    <source>
        <dbReference type="ARBA" id="ARBA00012528"/>
    </source>
</evidence>
<keyword evidence="4" id="KW-0472">Membrane</keyword>
<feature type="transmembrane region" description="Helical" evidence="4">
    <location>
        <begin position="281"/>
        <end position="297"/>
    </location>
</feature>
<evidence type="ECO:0000256" key="4">
    <source>
        <dbReference type="SAM" id="Phobius"/>
    </source>
</evidence>
<feature type="transmembrane region" description="Helical" evidence="4">
    <location>
        <begin position="189"/>
        <end position="213"/>
    </location>
</feature>
<dbReference type="EC" id="2.7.7.65" evidence="2"/>
<comment type="pathway">
    <text evidence="1">Purine metabolism; 3',5'-cyclic di-GMP biosynthesis.</text>
</comment>
<dbReference type="SUPFAM" id="SSF55073">
    <property type="entry name" value="Nucleotide cyclase"/>
    <property type="match status" value="1"/>
</dbReference>
<evidence type="ECO:0000256" key="1">
    <source>
        <dbReference type="ARBA" id="ARBA00004665"/>
    </source>
</evidence>
<keyword evidence="8" id="KW-1185">Reference proteome</keyword>
<dbReference type="PANTHER" id="PTHR45138">
    <property type="entry name" value="REGULATORY COMPONENTS OF SENSORY TRANSDUCTION SYSTEM"/>
    <property type="match status" value="1"/>
</dbReference>
<keyword evidence="4" id="KW-0812">Transmembrane</keyword>
<dbReference type="NCBIfam" id="TIGR00254">
    <property type="entry name" value="GGDEF"/>
    <property type="match status" value="1"/>
</dbReference>
<dbReference type="RefSeq" id="WP_123422375.1">
    <property type="nucleotide sequence ID" value="NZ_RJUL01000010.1"/>
</dbReference>
<dbReference type="InterPro" id="IPR029787">
    <property type="entry name" value="Nucleotide_cyclase"/>
</dbReference>
<dbReference type="EMBL" id="RJUL01000010">
    <property type="protein sequence ID" value="ROQ22448.1"/>
    <property type="molecule type" value="Genomic_DNA"/>
</dbReference>
<dbReference type="STRING" id="584787.GCA_001247655_00998"/>
<dbReference type="InterPro" id="IPR050469">
    <property type="entry name" value="Diguanylate_Cyclase"/>
</dbReference>
<dbReference type="AlphaFoldDB" id="A0A3N1P490"/>
<dbReference type="InterPro" id="IPR011623">
    <property type="entry name" value="7TMR_DISM_rcpt_extracell_dom1"/>
</dbReference>
<dbReference type="PROSITE" id="PS50887">
    <property type="entry name" value="GGDEF"/>
    <property type="match status" value="1"/>
</dbReference>
<sequence>MRLLAVFILMLCCLPAFAGQCQLSAGSASQTATLDGPQRAIAIEGGKVAITVRCQDLATEAVLQFRALALHQPKLEMAGTAIEAEPNHRLAYPIPKGSSSALFTVQSDLPRPLSFQLSDRRHYRQANIRHNAMMFSYLGVALALSFYNLLLWLRMGEWQFGLYSAYTLATAWFFATQEGIPLLLAGQSYWLVPSLPLAGLTVFTGTLFFAQFLALPRHHPRFCRWLVQLPALFVLLFSLITLAFGNTHKLLDALMGLLTIWLQLCLMGLALLRAVKGDRDGLWTAVALALLLVGILTRRQTANGGDFIAYYGLIIAALLEAMLLAYMVARRLRVIKQEHRQALHMALTDPLTGILNRQGWQKAVAGQSCIAPEQWQAVYFIDLNAFKAVNDQHGHLGGDKALVTVANVTQRLLGHEATLGRYAGDEFVVYSRGQREQLAELTQRLRRQLSAVMVPGHPNFKVSATVGVHYQQGPCSLEELLAAADSSMYALKAGAD</sequence>
<dbReference type="InterPro" id="IPR000160">
    <property type="entry name" value="GGDEF_dom"/>
</dbReference>
<evidence type="ECO:0000259" key="6">
    <source>
        <dbReference type="PROSITE" id="PS50887"/>
    </source>
</evidence>
<evidence type="ECO:0000313" key="8">
    <source>
        <dbReference type="Proteomes" id="UP000268033"/>
    </source>
</evidence>
<dbReference type="Pfam" id="PF07695">
    <property type="entry name" value="7TMR-DISM_7TM"/>
    <property type="match status" value="1"/>
</dbReference>
<dbReference type="Pfam" id="PF00990">
    <property type="entry name" value="GGDEF"/>
    <property type="match status" value="1"/>
</dbReference>
<comment type="catalytic activity">
    <reaction evidence="3">
        <text>2 GTP = 3',3'-c-di-GMP + 2 diphosphate</text>
        <dbReference type="Rhea" id="RHEA:24898"/>
        <dbReference type="ChEBI" id="CHEBI:33019"/>
        <dbReference type="ChEBI" id="CHEBI:37565"/>
        <dbReference type="ChEBI" id="CHEBI:58805"/>
        <dbReference type="EC" id="2.7.7.65"/>
    </reaction>
</comment>
<dbReference type="InterPro" id="IPR043128">
    <property type="entry name" value="Rev_trsase/Diguanyl_cyclase"/>
</dbReference>
<feature type="domain" description="GGDEF" evidence="6">
    <location>
        <begin position="374"/>
        <end position="496"/>
    </location>
</feature>
<dbReference type="GO" id="GO:0052621">
    <property type="term" value="F:diguanylate cyclase activity"/>
    <property type="evidence" value="ECO:0007669"/>
    <property type="project" value="UniProtKB-EC"/>
</dbReference>
<dbReference type="CDD" id="cd01949">
    <property type="entry name" value="GGDEF"/>
    <property type="match status" value="1"/>
</dbReference>
<dbReference type="Proteomes" id="UP000268033">
    <property type="component" value="Unassembled WGS sequence"/>
</dbReference>
<accession>A0A3N1P490</accession>
<evidence type="ECO:0000313" key="7">
    <source>
        <dbReference type="EMBL" id="ROQ22448.1"/>
    </source>
</evidence>
<feature type="transmembrane region" description="Helical" evidence="4">
    <location>
        <begin position="309"/>
        <end position="329"/>
    </location>
</feature>
<keyword evidence="4" id="KW-1133">Transmembrane helix</keyword>
<comment type="caution">
    <text evidence="7">The sequence shown here is derived from an EMBL/GenBank/DDBJ whole genome shotgun (WGS) entry which is preliminary data.</text>
</comment>
<keyword evidence="5" id="KW-0732">Signal</keyword>
<organism evidence="7 8">
    <name type="scientific">Gallaecimonas pentaromativorans</name>
    <dbReference type="NCBI Taxonomy" id="584787"/>
    <lineage>
        <taxon>Bacteria</taxon>
        <taxon>Pseudomonadati</taxon>
        <taxon>Pseudomonadota</taxon>
        <taxon>Gammaproteobacteria</taxon>
        <taxon>Enterobacterales</taxon>
        <taxon>Gallaecimonadaceae</taxon>
        <taxon>Gallaecimonas</taxon>
    </lineage>
</organism>
<feature type="signal peptide" evidence="5">
    <location>
        <begin position="1"/>
        <end position="18"/>
    </location>
</feature>
<evidence type="ECO:0000256" key="5">
    <source>
        <dbReference type="SAM" id="SignalP"/>
    </source>
</evidence>
<proteinExistence type="predicted"/>
<feature type="chain" id="PRO_5018254970" description="diguanylate cyclase" evidence="5">
    <location>
        <begin position="19"/>
        <end position="496"/>
    </location>
</feature>